<dbReference type="Proteomes" id="UP001246858">
    <property type="component" value="Unassembled WGS sequence"/>
</dbReference>
<evidence type="ECO:0000313" key="2">
    <source>
        <dbReference type="Proteomes" id="UP001246858"/>
    </source>
</evidence>
<evidence type="ECO:0000313" key="1">
    <source>
        <dbReference type="EMBL" id="MDR6782466.1"/>
    </source>
</evidence>
<accession>A0ACC6KTB3</accession>
<reference evidence="1" key="1">
    <citation type="submission" date="2023-07" db="EMBL/GenBank/DDBJ databases">
        <title>Sorghum-associated microbial communities from plants grown in Nebraska, USA.</title>
        <authorList>
            <person name="Schachtman D."/>
        </authorList>
    </citation>
    <scope>NUCLEOTIDE SEQUENCE</scope>
    <source>
        <strain evidence="1">2697</strain>
    </source>
</reference>
<proteinExistence type="predicted"/>
<organism evidence="1 2">
    <name type="scientific">Pedobacter africanus</name>
    <dbReference type="NCBI Taxonomy" id="151894"/>
    <lineage>
        <taxon>Bacteria</taxon>
        <taxon>Pseudomonadati</taxon>
        <taxon>Bacteroidota</taxon>
        <taxon>Sphingobacteriia</taxon>
        <taxon>Sphingobacteriales</taxon>
        <taxon>Sphingobacteriaceae</taxon>
        <taxon>Pedobacter</taxon>
    </lineage>
</organism>
<comment type="caution">
    <text evidence="1">The sequence shown here is derived from an EMBL/GenBank/DDBJ whole genome shotgun (WGS) entry which is preliminary data.</text>
</comment>
<gene>
    <name evidence="1" type="ORF">J2X78_001018</name>
</gene>
<protein>
    <submittedName>
        <fullName evidence="1">Uncharacterized protein</fullName>
    </submittedName>
</protein>
<dbReference type="EMBL" id="JAVDTF010000001">
    <property type="protein sequence ID" value="MDR6782466.1"/>
    <property type="molecule type" value="Genomic_DNA"/>
</dbReference>
<name>A0ACC6KTB3_9SPHI</name>
<sequence>MVYYLKLLHAVTYALLLILYLEVVSTIYLDSYWLKKS</sequence>
<keyword evidence="2" id="KW-1185">Reference proteome</keyword>